<gene>
    <name evidence="9" type="ORF">GLOTRDRAFT_127242</name>
</gene>
<feature type="transmembrane region" description="Helical" evidence="8">
    <location>
        <begin position="313"/>
        <end position="338"/>
    </location>
</feature>
<feature type="transmembrane region" description="Helical" evidence="8">
    <location>
        <begin position="379"/>
        <end position="404"/>
    </location>
</feature>
<comment type="similarity">
    <text evidence="2 7">Belongs to the sodium:solute symporter (SSF) (TC 2.A.21) family.</text>
</comment>
<dbReference type="InterPro" id="IPR031155">
    <property type="entry name" value="DUR"/>
</dbReference>
<reference evidence="9 10" key="1">
    <citation type="journal article" date="2012" name="Science">
        <title>The Paleozoic origin of enzymatic lignin decomposition reconstructed from 31 fungal genomes.</title>
        <authorList>
            <person name="Floudas D."/>
            <person name="Binder M."/>
            <person name="Riley R."/>
            <person name="Barry K."/>
            <person name="Blanchette R.A."/>
            <person name="Henrissat B."/>
            <person name="Martinez A.T."/>
            <person name="Otillar R."/>
            <person name="Spatafora J.W."/>
            <person name="Yadav J.S."/>
            <person name="Aerts A."/>
            <person name="Benoit I."/>
            <person name="Boyd A."/>
            <person name="Carlson A."/>
            <person name="Copeland A."/>
            <person name="Coutinho P.M."/>
            <person name="de Vries R.P."/>
            <person name="Ferreira P."/>
            <person name="Findley K."/>
            <person name="Foster B."/>
            <person name="Gaskell J."/>
            <person name="Glotzer D."/>
            <person name="Gorecki P."/>
            <person name="Heitman J."/>
            <person name="Hesse C."/>
            <person name="Hori C."/>
            <person name="Igarashi K."/>
            <person name="Jurgens J.A."/>
            <person name="Kallen N."/>
            <person name="Kersten P."/>
            <person name="Kohler A."/>
            <person name="Kuees U."/>
            <person name="Kumar T.K.A."/>
            <person name="Kuo A."/>
            <person name="LaButti K."/>
            <person name="Larrondo L.F."/>
            <person name="Lindquist E."/>
            <person name="Ling A."/>
            <person name="Lombard V."/>
            <person name="Lucas S."/>
            <person name="Lundell T."/>
            <person name="Martin R."/>
            <person name="McLaughlin D.J."/>
            <person name="Morgenstern I."/>
            <person name="Morin E."/>
            <person name="Murat C."/>
            <person name="Nagy L.G."/>
            <person name="Nolan M."/>
            <person name="Ohm R.A."/>
            <person name="Patyshakuliyeva A."/>
            <person name="Rokas A."/>
            <person name="Ruiz-Duenas F.J."/>
            <person name="Sabat G."/>
            <person name="Salamov A."/>
            <person name="Samejima M."/>
            <person name="Schmutz J."/>
            <person name="Slot J.C."/>
            <person name="St John F."/>
            <person name="Stenlid J."/>
            <person name="Sun H."/>
            <person name="Sun S."/>
            <person name="Syed K."/>
            <person name="Tsang A."/>
            <person name="Wiebenga A."/>
            <person name="Young D."/>
            <person name="Pisabarro A."/>
            <person name="Eastwood D.C."/>
            <person name="Martin F."/>
            <person name="Cullen D."/>
            <person name="Grigoriev I.V."/>
            <person name="Hibbett D.S."/>
        </authorList>
    </citation>
    <scope>NUCLEOTIDE SEQUENCE [LARGE SCALE GENOMIC DNA]</scope>
    <source>
        <strain evidence="9 10">ATCC 11539</strain>
    </source>
</reference>
<dbReference type="InterPro" id="IPR038377">
    <property type="entry name" value="Na/Glc_symporter_sf"/>
</dbReference>
<evidence type="ECO:0000256" key="8">
    <source>
        <dbReference type="SAM" id="Phobius"/>
    </source>
</evidence>
<accession>S7QAA3</accession>
<dbReference type="Pfam" id="PF00474">
    <property type="entry name" value="SSF"/>
    <property type="match status" value="1"/>
</dbReference>
<evidence type="ECO:0000256" key="2">
    <source>
        <dbReference type="ARBA" id="ARBA00006434"/>
    </source>
</evidence>
<evidence type="ECO:0000256" key="1">
    <source>
        <dbReference type="ARBA" id="ARBA00004141"/>
    </source>
</evidence>
<dbReference type="PANTHER" id="PTHR46154:SF4">
    <property type="entry name" value="UREA ACTIVE TRANSPORTER"/>
    <property type="match status" value="1"/>
</dbReference>
<evidence type="ECO:0000256" key="4">
    <source>
        <dbReference type="ARBA" id="ARBA00022692"/>
    </source>
</evidence>
<dbReference type="EMBL" id="KB469299">
    <property type="protein sequence ID" value="EPQ56846.1"/>
    <property type="molecule type" value="Genomic_DNA"/>
</dbReference>
<dbReference type="GO" id="GO:0015606">
    <property type="term" value="F:spermidine transmembrane transporter activity"/>
    <property type="evidence" value="ECO:0007669"/>
    <property type="project" value="TreeGrafter"/>
</dbReference>
<feature type="transmembrane region" description="Helical" evidence="8">
    <location>
        <begin position="281"/>
        <end position="301"/>
    </location>
</feature>
<dbReference type="KEGG" id="gtr:GLOTRDRAFT_127242"/>
<dbReference type="RefSeq" id="XP_007864047.1">
    <property type="nucleotide sequence ID" value="XM_007865856.1"/>
</dbReference>
<comment type="subcellular location">
    <subcellularLocation>
        <location evidence="1">Membrane</location>
        <topology evidence="1">Multi-pass membrane protein</topology>
    </subcellularLocation>
</comment>
<dbReference type="AlphaFoldDB" id="S7QAA3"/>
<dbReference type="CDD" id="cd11476">
    <property type="entry name" value="SLC5sbd_DUR3"/>
    <property type="match status" value="1"/>
</dbReference>
<feature type="transmembrane region" description="Helical" evidence="8">
    <location>
        <begin position="62"/>
        <end position="80"/>
    </location>
</feature>
<dbReference type="PROSITE" id="PS50283">
    <property type="entry name" value="NA_SOLUT_SYMP_3"/>
    <property type="match status" value="1"/>
</dbReference>
<dbReference type="GO" id="GO:0015489">
    <property type="term" value="F:putrescine transmembrane transporter activity"/>
    <property type="evidence" value="ECO:0007669"/>
    <property type="project" value="TreeGrafter"/>
</dbReference>
<feature type="transmembrane region" description="Helical" evidence="8">
    <location>
        <begin position="481"/>
        <end position="501"/>
    </location>
</feature>
<feature type="transmembrane region" description="Helical" evidence="8">
    <location>
        <begin position="627"/>
        <end position="651"/>
    </location>
</feature>
<dbReference type="OrthoDB" id="6132759at2759"/>
<evidence type="ECO:0000256" key="3">
    <source>
        <dbReference type="ARBA" id="ARBA00022448"/>
    </source>
</evidence>
<evidence type="ECO:0000313" key="10">
    <source>
        <dbReference type="Proteomes" id="UP000030669"/>
    </source>
</evidence>
<feature type="transmembrane region" description="Helical" evidence="8">
    <location>
        <begin position="184"/>
        <end position="209"/>
    </location>
</feature>
<evidence type="ECO:0000256" key="6">
    <source>
        <dbReference type="ARBA" id="ARBA00023136"/>
    </source>
</evidence>
<dbReference type="GeneID" id="19301518"/>
<dbReference type="eggNOG" id="KOG2348">
    <property type="taxonomic scope" value="Eukaryota"/>
</dbReference>
<keyword evidence="3" id="KW-0813">Transport</keyword>
<sequence>MAQNSSSNVVPALPQGAGYGICIGFGVLFGVTMYATTRILAKFMNEVQGSEMFMTAKRSINTGLIASAVVSSWTVAATLLTSTTWTYSYGASGAYYCESTTTYYMRSLAYQASHYDIDGAGACVQILLFSVAAIELKRKAPGAHTFLEATQVRYGVAGHWIQIFYSTLYQIFNCVNLLVGGSAVFTALTGMDVIAGCFLLPLGVVIYTLTGGIKATFLADYTHTIIIYFIVLAALFTAYSRSDLIGSPDKMYDLLRQAAQSAPVAGNAQGEYLTMQSLDGIMLGIVIFATGWAAAVDVQLFQKAIAADPAKTMGGYLLGGLCWFAIPFCLATTFGLVARALQSSPSFPTYPNPMSTAEINAGLALPYAAQALMGKGGAVAVLLMVFMAVTSAFSSDLVCVASVMTYDVYRGYINPKATGGMLLKLSHFVVIGFTIICSCIATGLSQTAVGVNFIVTSIGIICAPAVFPIACTILWRKQNTVAVVGAPILGTATGIACWLGSTYHWYGELSVDNLGSTRPLLVGNVVALLCPILYSPALTYAFGPQNFDWSQFKEKIHVVDDSDVQGMTKEQLAQQREEDVLSPENNARMKHARRVATWMSIAVALCFIIVFPMPMYGTRYVFSRRFFRFWVVWTFAWAWVACLIILFLPIWQGRRSLALLSRKLLRVKAEDDGSQPESEVGVEEVIVPDSASIEKKA</sequence>
<feature type="transmembrane region" description="Helical" evidence="8">
    <location>
        <begin position="595"/>
        <end position="615"/>
    </location>
</feature>
<feature type="transmembrane region" description="Helical" evidence="8">
    <location>
        <begin position="17"/>
        <end position="41"/>
    </location>
</feature>
<dbReference type="GO" id="GO:0015204">
    <property type="term" value="F:urea transmembrane transporter activity"/>
    <property type="evidence" value="ECO:0007669"/>
    <property type="project" value="InterPro"/>
</dbReference>
<feature type="transmembrane region" description="Helical" evidence="8">
    <location>
        <begin position="521"/>
        <end position="543"/>
    </location>
</feature>
<dbReference type="HOGENOM" id="CLU_010778_2_1_1"/>
<proteinExistence type="inferred from homology"/>
<keyword evidence="4 8" id="KW-0812">Transmembrane</keyword>
<dbReference type="OMA" id="TIMWRKQ"/>
<evidence type="ECO:0000256" key="7">
    <source>
        <dbReference type="RuleBase" id="RU362091"/>
    </source>
</evidence>
<dbReference type="Proteomes" id="UP000030669">
    <property type="component" value="Unassembled WGS sequence"/>
</dbReference>
<feature type="transmembrane region" description="Helical" evidence="8">
    <location>
        <begin position="221"/>
        <end position="239"/>
    </location>
</feature>
<feature type="transmembrane region" description="Helical" evidence="8">
    <location>
        <begin position="450"/>
        <end position="474"/>
    </location>
</feature>
<dbReference type="InterPro" id="IPR001734">
    <property type="entry name" value="Na/solute_symporter"/>
</dbReference>
<dbReference type="Gene3D" id="1.20.1730.10">
    <property type="entry name" value="Sodium/glucose cotransporter"/>
    <property type="match status" value="1"/>
</dbReference>
<keyword evidence="10" id="KW-1185">Reference proteome</keyword>
<dbReference type="PANTHER" id="PTHR46154">
    <property type="match status" value="1"/>
</dbReference>
<protein>
    <submittedName>
        <fullName evidence="9">Sodium/proline symporter</fullName>
    </submittedName>
</protein>
<dbReference type="GO" id="GO:0005886">
    <property type="term" value="C:plasma membrane"/>
    <property type="evidence" value="ECO:0007669"/>
    <property type="project" value="TreeGrafter"/>
</dbReference>
<evidence type="ECO:0000256" key="5">
    <source>
        <dbReference type="ARBA" id="ARBA00022989"/>
    </source>
</evidence>
<keyword evidence="6 8" id="KW-0472">Membrane</keyword>
<keyword evidence="5 8" id="KW-1133">Transmembrane helix</keyword>
<evidence type="ECO:0000313" key="9">
    <source>
        <dbReference type="EMBL" id="EPQ56846.1"/>
    </source>
</evidence>
<name>S7QAA3_GLOTA</name>
<organism evidence="9 10">
    <name type="scientific">Gloeophyllum trabeum (strain ATCC 11539 / FP-39264 / Madison 617)</name>
    <name type="common">Brown rot fungus</name>
    <dbReference type="NCBI Taxonomy" id="670483"/>
    <lineage>
        <taxon>Eukaryota</taxon>
        <taxon>Fungi</taxon>
        <taxon>Dikarya</taxon>
        <taxon>Basidiomycota</taxon>
        <taxon>Agaricomycotina</taxon>
        <taxon>Agaricomycetes</taxon>
        <taxon>Gloeophyllales</taxon>
        <taxon>Gloeophyllaceae</taxon>
        <taxon>Gloeophyllum</taxon>
    </lineage>
</organism>
<dbReference type="STRING" id="670483.S7QAA3"/>
<feature type="transmembrane region" description="Helical" evidence="8">
    <location>
        <begin position="425"/>
        <end position="444"/>
    </location>
</feature>